<dbReference type="KEGG" id="aft:BBF96_02140"/>
<dbReference type="RefSeq" id="WP_127015632.1">
    <property type="nucleotide sequence ID" value="NZ_CP016379.1"/>
</dbReference>
<sequence length="247" mass="28035">MEMEERQLIELVVREVLKQIKLAGVEINTRKLEPLPLVVLSGSCSGLSYVQDILDFLQSLNQEFRIFLGETDLQESELPAALRYRVVKGEGEAELDQILSESSIICLPWIPLAVLSRMVHLEPECSVSLLLTKALIKGVSVRARKIFVQPVLDFYQSQDLSPIIRRIQSLIREGKIMGMEWMTDRGLKHLFASIPFKPNGPVKKGVLTAVDVRKMKDQREIVVPEGTIITPLARDEMKRYGLQLRMV</sequence>
<proteinExistence type="predicted"/>
<gene>
    <name evidence="1" type="ORF">BBF96_02140</name>
</gene>
<dbReference type="OrthoDB" id="1706434at2"/>
<dbReference type="Proteomes" id="UP000267250">
    <property type="component" value="Chromosome"/>
</dbReference>
<evidence type="ECO:0008006" key="3">
    <source>
        <dbReference type="Google" id="ProtNLM"/>
    </source>
</evidence>
<protein>
    <recommendedName>
        <fullName evidence="3">Flavoprotein domain-containing protein</fullName>
    </recommendedName>
</protein>
<reference evidence="1 2" key="1">
    <citation type="submission" date="2016-07" db="EMBL/GenBank/DDBJ databases">
        <title>Genome and transcriptome analysis of iron-reducing fermentative bacteria Anoxybacter fermentans.</title>
        <authorList>
            <person name="Zeng X."/>
            <person name="Shao Z."/>
        </authorList>
    </citation>
    <scope>NUCLEOTIDE SEQUENCE [LARGE SCALE GENOMIC DNA]</scope>
    <source>
        <strain evidence="1 2">DY22613</strain>
    </source>
</reference>
<keyword evidence="2" id="KW-1185">Reference proteome</keyword>
<name>A0A3S9SVJ3_9FIRM</name>
<dbReference type="EMBL" id="CP016379">
    <property type="protein sequence ID" value="AZR72298.1"/>
    <property type="molecule type" value="Genomic_DNA"/>
</dbReference>
<evidence type="ECO:0000313" key="2">
    <source>
        <dbReference type="Proteomes" id="UP000267250"/>
    </source>
</evidence>
<organism evidence="1 2">
    <name type="scientific">Anoxybacter fermentans</name>
    <dbReference type="NCBI Taxonomy" id="1323375"/>
    <lineage>
        <taxon>Bacteria</taxon>
        <taxon>Bacillati</taxon>
        <taxon>Bacillota</taxon>
        <taxon>Clostridia</taxon>
        <taxon>Halanaerobiales</taxon>
        <taxon>Anoxybacter</taxon>
    </lineage>
</organism>
<dbReference type="AlphaFoldDB" id="A0A3S9SVJ3"/>
<accession>A0A3S9SVJ3</accession>
<evidence type="ECO:0000313" key="1">
    <source>
        <dbReference type="EMBL" id="AZR72298.1"/>
    </source>
</evidence>